<dbReference type="PROSITE" id="PS51192">
    <property type="entry name" value="HELICASE_ATP_BIND_1"/>
    <property type="match status" value="1"/>
</dbReference>
<keyword evidence="3 8" id="KW-0347">Helicase</keyword>
<dbReference type="InterPro" id="IPR012677">
    <property type="entry name" value="Nucleotide-bd_a/b_plait_sf"/>
</dbReference>
<dbReference type="SMART" id="SM00490">
    <property type="entry name" value="HELICc"/>
    <property type="match status" value="1"/>
</dbReference>
<feature type="domain" description="Helicase ATP-binding" evidence="6">
    <location>
        <begin position="51"/>
        <end position="219"/>
    </location>
</feature>
<keyword evidence="2" id="KW-0378">Hydrolase</keyword>
<evidence type="ECO:0000256" key="4">
    <source>
        <dbReference type="ARBA" id="ARBA00022840"/>
    </source>
</evidence>
<evidence type="ECO:0000259" key="7">
    <source>
        <dbReference type="PROSITE" id="PS51194"/>
    </source>
</evidence>
<organism evidence="8 9">
    <name type="scientific">Polaribacter dokdonensis DSW-5</name>
    <dbReference type="NCBI Taxonomy" id="1300348"/>
    <lineage>
        <taxon>Bacteria</taxon>
        <taxon>Pseudomonadati</taxon>
        <taxon>Bacteroidota</taxon>
        <taxon>Flavobacteriia</taxon>
        <taxon>Flavobacteriales</taxon>
        <taxon>Flavobacteriaceae</taxon>
    </lineage>
</organism>
<dbReference type="EMBL" id="FNUE01000002">
    <property type="protein sequence ID" value="SEE53200.1"/>
    <property type="molecule type" value="Genomic_DNA"/>
</dbReference>
<evidence type="ECO:0000256" key="5">
    <source>
        <dbReference type="ARBA" id="ARBA00038437"/>
    </source>
</evidence>
<proteinExistence type="inferred from homology"/>
<evidence type="ECO:0000313" key="9">
    <source>
        <dbReference type="Proteomes" id="UP000183071"/>
    </source>
</evidence>
<evidence type="ECO:0000256" key="2">
    <source>
        <dbReference type="ARBA" id="ARBA00022801"/>
    </source>
</evidence>
<dbReference type="PANTHER" id="PTHR47959:SF1">
    <property type="entry name" value="ATP-DEPENDENT RNA HELICASE DBPA"/>
    <property type="match status" value="1"/>
</dbReference>
<dbReference type="Pfam" id="PF00271">
    <property type="entry name" value="Helicase_C"/>
    <property type="match status" value="1"/>
</dbReference>
<dbReference type="PROSITE" id="PS51194">
    <property type="entry name" value="HELICASE_CTER"/>
    <property type="match status" value="1"/>
</dbReference>
<dbReference type="InterPro" id="IPR001650">
    <property type="entry name" value="Helicase_C-like"/>
</dbReference>
<dbReference type="SUPFAM" id="SSF52540">
    <property type="entry name" value="P-loop containing nucleoside triphosphate hydrolases"/>
    <property type="match status" value="1"/>
</dbReference>
<dbReference type="InterPro" id="IPR005580">
    <property type="entry name" value="DbpA/CsdA_RNA-bd_dom"/>
</dbReference>
<dbReference type="Pfam" id="PF03880">
    <property type="entry name" value="DbpA"/>
    <property type="match status" value="1"/>
</dbReference>
<protein>
    <submittedName>
        <fullName evidence="8">Superfamily II DNA and RNA helicase</fullName>
    </submittedName>
</protein>
<name>A0A1H5JL54_9FLAO</name>
<dbReference type="InterPro" id="IPR050079">
    <property type="entry name" value="DEAD_box_RNA_helicase"/>
</dbReference>
<comment type="caution">
    <text evidence="8">The sequence shown here is derived from an EMBL/GenBank/DDBJ whole genome shotgun (WGS) entry which is preliminary data.</text>
</comment>
<evidence type="ECO:0000256" key="3">
    <source>
        <dbReference type="ARBA" id="ARBA00022806"/>
    </source>
</evidence>
<dbReference type="Proteomes" id="UP000183071">
    <property type="component" value="Unassembled WGS sequence"/>
</dbReference>
<dbReference type="CDD" id="cd18787">
    <property type="entry name" value="SF2_C_DEAD"/>
    <property type="match status" value="1"/>
</dbReference>
<dbReference type="Gene3D" id="3.30.70.330">
    <property type="match status" value="1"/>
</dbReference>
<accession>A0A1H5JL54</accession>
<keyword evidence="4" id="KW-0067">ATP-binding</keyword>
<keyword evidence="9" id="KW-1185">Reference proteome</keyword>
<dbReference type="PANTHER" id="PTHR47959">
    <property type="entry name" value="ATP-DEPENDENT RNA HELICASE RHLE-RELATED"/>
    <property type="match status" value="1"/>
</dbReference>
<evidence type="ECO:0000256" key="1">
    <source>
        <dbReference type="ARBA" id="ARBA00022741"/>
    </source>
</evidence>
<feature type="domain" description="Helicase C-terminal" evidence="7">
    <location>
        <begin position="243"/>
        <end position="388"/>
    </location>
</feature>
<dbReference type="Gene3D" id="3.40.50.300">
    <property type="entry name" value="P-loop containing nucleotide triphosphate hydrolases"/>
    <property type="match status" value="2"/>
</dbReference>
<dbReference type="InterPro" id="IPR011545">
    <property type="entry name" value="DEAD/DEAH_box_helicase_dom"/>
</dbReference>
<dbReference type="CDD" id="cd00268">
    <property type="entry name" value="DEADc"/>
    <property type="match status" value="1"/>
</dbReference>
<evidence type="ECO:0000313" key="8">
    <source>
        <dbReference type="EMBL" id="SEE53200.1"/>
    </source>
</evidence>
<keyword evidence="1" id="KW-0547">Nucleotide-binding</keyword>
<evidence type="ECO:0000259" key="6">
    <source>
        <dbReference type="PROSITE" id="PS51192"/>
    </source>
</evidence>
<dbReference type="InterPro" id="IPR014001">
    <property type="entry name" value="Helicase_ATP-bd"/>
</dbReference>
<dbReference type="InterPro" id="IPR044742">
    <property type="entry name" value="DEAD/DEAH_RhlB"/>
</dbReference>
<comment type="similarity">
    <text evidence="5">Belongs to the DEAD box helicase family.</text>
</comment>
<dbReference type="CDD" id="cd12252">
    <property type="entry name" value="RRM_DbpA"/>
    <property type="match status" value="1"/>
</dbReference>
<dbReference type="Pfam" id="PF00270">
    <property type="entry name" value="DEAD"/>
    <property type="match status" value="1"/>
</dbReference>
<dbReference type="GO" id="GO:0004386">
    <property type="term" value="F:helicase activity"/>
    <property type="evidence" value="ECO:0007669"/>
    <property type="project" value="UniProtKB-KW"/>
</dbReference>
<dbReference type="InterPro" id="IPR027417">
    <property type="entry name" value="P-loop_NTPase"/>
</dbReference>
<reference evidence="8 9" key="1">
    <citation type="submission" date="2016-10" db="EMBL/GenBank/DDBJ databases">
        <authorList>
            <person name="Varghese N."/>
            <person name="Submissions S."/>
        </authorList>
    </citation>
    <scope>NUCLEOTIDE SEQUENCE [LARGE SCALE GENOMIC DNA]</scope>
    <source>
        <strain evidence="8 9">DSW-5</strain>
    </source>
</reference>
<gene>
    <name evidence="8" type="ORF">SAMN05444353_2174</name>
</gene>
<dbReference type="SMART" id="SM00487">
    <property type="entry name" value="DEXDc"/>
    <property type="match status" value="1"/>
</dbReference>
<sequence>MAKETLSLARIYKTSSFQSTITIMANNIKNQEEILAKLNIYELNEMQNEAIEVIENNKNTVILSPTGTGKTLAFLLPTLKMIDADNDNIQALILVPSRELAIQIEQVIREMGTGFKVNAVYGGRSMAKDKIELKHIPSILIGTPGRISDHFANDRFSKESIKTLIFDEFDKSLEVGFEYEMRGIINQLPNLENRILTSATQETEIPDFVGLRNAKTLNYLTGKKSKKLDIKIVSSNTKNKNQTLVDLLKHIGNNPGIIFCNLKSTIEEVSDYLTKNKLAHSCFSGGMEQRDRERSLIKFRNGTSQILVATDLAARGIDIPEIKYIIHYELPQRIEEFTHRNGRTARVNAKGTAYVLKWAKEQLPDFIKGATNANIANQEKIKPIYWETLFISGGRKDKISKGDIAGLFFKKGNLTKDQLGVIELKQDCAFVAIPVSESARLVEKLNNVYLKKKKVRVFTV</sequence>